<dbReference type="Gene3D" id="3.40.50.300">
    <property type="entry name" value="P-loop containing nucleotide triphosphate hydrolases"/>
    <property type="match status" value="1"/>
</dbReference>
<dbReference type="CDD" id="cd00009">
    <property type="entry name" value="AAA"/>
    <property type="match status" value="1"/>
</dbReference>
<protein>
    <submittedName>
        <fullName evidence="2">ATP-binding protein</fullName>
    </submittedName>
</protein>
<dbReference type="KEGG" id="haad:MW046_18960"/>
<geneLocation type="plasmid" evidence="2 3">
    <name>unnamed4</name>
</geneLocation>
<dbReference type="GeneID" id="71930173"/>
<proteinExistence type="predicted"/>
<accession>A0A8U0ABW5</accession>
<dbReference type="GO" id="GO:0005524">
    <property type="term" value="F:ATP binding"/>
    <property type="evidence" value="ECO:0007669"/>
    <property type="project" value="UniProtKB-KW"/>
</dbReference>
<keyword evidence="2" id="KW-0614">Plasmid</keyword>
<reference evidence="2" key="1">
    <citation type="submission" date="2022-04" db="EMBL/GenBank/DDBJ databases">
        <title>Halocatena sp. nov., isolated from a salt lake.</title>
        <authorList>
            <person name="Cui H.-L."/>
        </authorList>
    </citation>
    <scope>NUCLEOTIDE SEQUENCE</scope>
    <source>
        <strain evidence="2">AD-1</strain>
        <plasmid evidence="2">unnamed4</plasmid>
    </source>
</reference>
<dbReference type="EMBL" id="CP096023">
    <property type="protein sequence ID" value="UPM45353.1"/>
    <property type="molecule type" value="Genomic_DNA"/>
</dbReference>
<name>A0A8U0ABW5_9EURY</name>
<dbReference type="SUPFAM" id="SSF48371">
    <property type="entry name" value="ARM repeat"/>
    <property type="match status" value="1"/>
</dbReference>
<evidence type="ECO:0000313" key="3">
    <source>
        <dbReference type="Proteomes" id="UP000831768"/>
    </source>
</evidence>
<dbReference type="SUPFAM" id="SSF52540">
    <property type="entry name" value="P-loop containing nucleoside triphosphate hydrolases"/>
    <property type="match status" value="1"/>
</dbReference>
<keyword evidence="3" id="KW-1185">Reference proteome</keyword>
<dbReference type="InterPro" id="IPR027417">
    <property type="entry name" value="P-loop_NTPase"/>
</dbReference>
<feature type="region of interest" description="Disordered" evidence="1">
    <location>
        <begin position="1127"/>
        <end position="1146"/>
    </location>
</feature>
<dbReference type="Proteomes" id="UP000831768">
    <property type="component" value="Plasmid unnamed4"/>
</dbReference>
<gene>
    <name evidence="2" type="ORF">MW046_18960</name>
</gene>
<dbReference type="RefSeq" id="WP_247996002.1">
    <property type="nucleotide sequence ID" value="NZ_CP096023.1"/>
</dbReference>
<feature type="compositionally biased region" description="Basic and acidic residues" evidence="1">
    <location>
        <begin position="1130"/>
        <end position="1146"/>
    </location>
</feature>
<evidence type="ECO:0000256" key="1">
    <source>
        <dbReference type="SAM" id="MobiDB-lite"/>
    </source>
</evidence>
<keyword evidence="2" id="KW-0547">Nucleotide-binding</keyword>
<sequence length="1493" mass="170765">MVVEALGVGVFANLAYDTLKRGKAEVDEEQFLQNSIENAIEDTAKQYEVSPAALEAIFTKELDTDTVENFHQQDREDVMAELAAALAEEADKDVDVEGAAREFVELFQQNVARRPSSGIPLLVDYVQKLSDRQAELSGLRDLVHELRDELRDDLGVLENHTKRALERDELYPGIDFQIHESQVNRIVERLRDRRATTVVGPGGVGKSTVLRTVIRNWEPPEPVYFIDARELGRVTTRGGLRDEFALHNSLLHVIKRMRDEFGGCLIAFDQLDSVRGRGTDQVLRDVLLDCADLENVSVLCACRAWDYEERREYRRLRESERFASVELSPLDEANSRRVLIEMGVPERDISEELVDLGTSPLHLSLIASIGSDDSDAEVNYSTIEEDVSLWEQYRESLIHRKSDVADTKNWDIVRRAAELARESLRSRDRRVTIERGRDEDERLVSRGVLEHVHGRQHRFWHEQLEAYFYARDATDQGWFAAQVVNDRIDERVAADALCWMAKIYRTQEPELAAQFVRRALSETAGKKRHSLGYYAGVQLVEEIGSWDAEILDASITNSFLNALEERSRLATAFYNGLYNPLWISPLLEQNRLIQPTRPMAQYLERVATEVPEAVERVVHITESEDELVLCRLLSAIEQLPDEFARRNATVFASWLRRTAKANHFGDRLVEFTTTLVDDGRAVDALPVFKALLQPRTSSPTKSQSNEPTSDSLFSARKKAEPVVAIYLVEDVIERTMNGFLHQTGTGVIDVLTRNLRLALDFETEVREMAVEDITWPREIESITSVRNLNLKEHLLTTLRDSLQQWIEGNPSSEDRERIVASYLGGIGVFKRLGLYLLHENLEIYPGLTKRELMIRSNYFEPRIQYEFLPLLRDGFSILSDDDQHRILEIIDDGANREVLRKRAEEAFPERSNQEHAQNINDSIDRQRLIFWWVIRNELPSKYTQKLDELVDQYGEPNDPTTAHMISEGGAVERKGPVDEEELAQYTPREVIDLCIDWEPDSHPDEGEGEEFLIERTPRGLSEQVSKLIKEQPDAFVSELPRLSQAENPLYVAACLGALRSAVEDGRTFDWNPVLKLCERIVKEGSDEWSVEARISVCWLLLTTSQENPGIVIRHANRIESMLLSLTADPHPVDDTPSPKETKQSRDHFNETHDAVRPLALLGLASFSLRKADRRDFDGSTAENRSALEPDVRERIATLFEDSSLSVPAAIGSCLWTLWRLDPALVESNLDRVFPLGDSQVERQRFGATWNGYIAQNGVVEPIFELLRERYFRGVDLLLKEEVDHTPGMKRRQAGHVMKVYVNEIEDLSDDSLVNHFYSVASPDDATQAITTLLNWSGEQPSPSESSYWPLVRDLWQWRLRTVADPTEYSREFTYFIQYLNSMEEEPDLLSVEQLLVSSIPAVVTESSGWDELESYLLTEISEHTGKTIKVYSELVMQDDWPPLRDFDEKSKKLVETALQNEQTHDLGLDIAERIAERQDPTFTEFITEHIDRT</sequence>
<organism evidence="2 3">
    <name type="scientific">Halocatena salina</name>
    <dbReference type="NCBI Taxonomy" id="2934340"/>
    <lineage>
        <taxon>Archaea</taxon>
        <taxon>Methanobacteriati</taxon>
        <taxon>Methanobacteriota</taxon>
        <taxon>Stenosarchaea group</taxon>
        <taxon>Halobacteria</taxon>
        <taxon>Halobacteriales</taxon>
        <taxon>Natronomonadaceae</taxon>
        <taxon>Halocatena</taxon>
    </lineage>
</organism>
<keyword evidence="2" id="KW-0067">ATP-binding</keyword>
<evidence type="ECO:0000313" key="2">
    <source>
        <dbReference type="EMBL" id="UPM45353.1"/>
    </source>
</evidence>
<dbReference type="InterPro" id="IPR016024">
    <property type="entry name" value="ARM-type_fold"/>
</dbReference>